<sequence>MLNETISLVGKLVSEIEINASAEKFYKFFKDEAFNIPKISSKIVQQVGVHEGNWDTHSHDSIKISNYTIDGKFEVLKEQVEFDDEKLMLVHIGLEGNVFDHYKVFKMTYQVVPKNLEQNMRNLMMVLLILTITLSS</sequence>
<dbReference type="Proteomes" id="UP001642487">
    <property type="component" value="Chromosome 7"/>
</dbReference>
<evidence type="ECO:0000313" key="4">
    <source>
        <dbReference type="Proteomes" id="UP001642487"/>
    </source>
</evidence>
<keyword evidence="4" id="KW-1185">Reference proteome</keyword>
<name>A0ABP0Z4N8_9ROSI</name>
<reference evidence="3 4" key="1">
    <citation type="submission" date="2024-03" db="EMBL/GenBank/DDBJ databases">
        <authorList>
            <person name="Gkanogiannis A."/>
            <person name="Becerra Lopez-Lavalle L."/>
        </authorList>
    </citation>
    <scope>NUCLEOTIDE SEQUENCE [LARGE SCALE GENOMIC DNA]</scope>
</reference>
<evidence type="ECO:0000313" key="3">
    <source>
        <dbReference type="EMBL" id="CAK9326755.1"/>
    </source>
</evidence>
<dbReference type="PANTHER" id="PTHR31338:SF20">
    <property type="entry name" value="BET V I_MAJOR LATEX PROTEIN DOMAIN-CONTAINING PROTEIN"/>
    <property type="match status" value="1"/>
</dbReference>
<dbReference type="PANTHER" id="PTHR31338">
    <property type="entry name" value="POLYKETIDE CYCLASE/DEHYDRASE AND LIPID TRANSPORT SUPERFAMILY PROTEIN"/>
    <property type="match status" value="1"/>
</dbReference>
<protein>
    <recommendedName>
        <fullName evidence="2">Bet v I/Major latex protein domain-containing protein</fullName>
    </recommendedName>
</protein>
<evidence type="ECO:0000259" key="2">
    <source>
        <dbReference type="SMART" id="SM01037"/>
    </source>
</evidence>
<dbReference type="SMART" id="SM01037">
    <property type="entry name" value="Bet_v_1"/>
    <property type="match status" value="1"/>
</dbReference>
<dbReference type="Gene3D" id="3.30.530.20">
    <property type="match status" value="1"/>
</dbReference>
<dbReference type="InterPro" id="IPR052006">
    <property type="entry name" value="MLP-like"/>
</dbReference>
<evidence type="ECO:0000256" key="1">
    <source>
        <dbReference type="ARBA" id="ARBA00038242"/>
    </source>
</evidence>
<dbReference type="SUPFAM" id="SSF55961">
    <property type="entry name" value="Bet v1-like"/>
    <property type="match status" value="1"/>
</dbReference>
<accession>A0ABP0Z4N8</accession>
<dbReference type="EMBL" id="OZ021741">
    <property type="protein sequence ID" value="CAK9326755.1"/>
    <property type="molecule type" value="Genomic_DNA"/>
</dbReference>
<gene>
    <name evidence="3" type="ORF">CITCOLO1_LOCUS19111</name>
</gene>
<dbReference type="InterPro" id="IPR023393">
    <property type="entry name" value="START-like_dom_sf"/>
</dbReference>
<feature type="domain" description="Bet v I/Major latex protein" evidence="2">
    <location>
        <begin position="7"/>
        <end position="136"/>
    </location>
</feature>
<proteinExistence type="inferred from homology"/>
<dbReference type="Pfam" id="PF00407">
    <property type="entry name" value="Bet_v_1"/>
    <property type="match status" value="1"/>
</dbReference>
<organism evidence="3 4">
    <name type="scientific">Citrullus colocynthis</name>
    <name type="common">colocynth</name>
    <dbReference type="NCBI Taxonomy" id="252529"/>
    <lineage>
        <taxon>Eukaryota</taxon>
        <taxon>Viridiplantae</taxon>
        <taxon>Streptophyta</taxon>
        <taxon>Embryophyta</taxon>
        <taxon>Tracheophyta</taxon>
        <taxon>Spermatophyta</taxon>
        <taxon>Magnoliopsida</taxon>
        <taxon>eudicotyledons</taxon>
        <taxon>Gunneridae</taxon>
        <taxon>Pentapetalae</taxon>
        <taxon>rosids</taxon>
        <taxon>fabids</taxon>
        <taxon>Cucurbitales</taxon>
        <taxon>Cucurbitaceae</taxon>
        <taxon>Benincaseae</taxon>
        <taxon>Citrullus</taxon>
    </lineage>
</organism>
<comment type="similarity">
    <text evidence="1">Belongs to the MLP family.</text>
</comment>
<dbReference type="InterPro" id="IPR000916">
    <property type="entry name" value="Bet_v_I/MLP"/>
</dbReference>